<dbReference type="PRINTS" id="PR00151">
    <property type="entry name" value="PORPHBDMNASE"/>
</dbReference>
<reference evidence="12" key="1">
    <citation type="submission" date="2021-11" db="EMBL/GenBank/DDBJ databases">
        <title>Cultivation dependent microbiological survey of springs from the worlds oldest radium mine currently devoted to the extraction of radon-saturated water.</title>
        <authorList>
            <person name="Kapinusova G."/>
            <person name="Smrhova T."/>
            <person name="Strejcek M."/>
            <person name="Suman J."/>
            <person name="Jani K."/>
            <person name="Pajer P."/>
            <person name="Uhlik O."/>
        </authorList>
    </citation>
    <scope>NUCLEOTIDE SEQUENCE [LARGE SCALE GENOMIC DNA]</scope>
    <source>
        <strain evidence="12">J379</strain>
    </source>
</reference>
<dbReference type="InterPro" id="IPR000860">
    <property type="entry name" value="HemC"/>
</dbReference>
<sequence>MPIRLGTRGSALALAQARHVASLLGDEAEIVEITTTGDRQRALVDKEKWVKELELALLAGEIDLAVHSAKDVPGELPDGLTLLGAPARADARDALCGAPSLEALPEGALVGTSSLRRAAQVLAAREDVSVVEIRGNVDTRLRKLADGECHALLLAAAGLERLGRADAADALLDFVPAPGQGVITLEGRADDEAAAAAARAITDAAAWTALQCERTVVTELGATCHTPVGAHAVLDGDALTVDVFVGLPDGGAWVRDAVRGSVSDPQELGRVAAARVLAAGGGDLLSIAEGMTAPNGRSTSPEQRGSAVGPDGGGV</sequence>
<gene>
    <name evidence="11" type="primary">hemC</name>
    <name evidence="11" type="ORF">LRS13_03105</name>
</gene>
<evidence type="ECO:0000259" key="9">
    <source>
        <dbReference type="Pfam" id="PF01379"/>
    </source>
</evidence>
<keyword evidence="4 11" id="KW-0808">Transferase</keyword>
<dbReference type="PANTHER" id="PTHR11557:SF0">
    <property type="entry name" value="PORPHOBILINOGEN DEAMINASE"/>
    <property type="match status" value="1"/>
</dbReference>
<feature type="domain" description="Porphobilinogen deaminase N-terminal" evidence="9">
    <location>
        <begin position="3"/>
        <end position="194"/>
    </location>
</feature>
<evidence type="ECO:0000256" key="2">
    <source>
        <dbReference type="ARBA" id="ARBA00005638"/>
    </source>
</evidence>
<evidence type="ECO:0000256" key="5">
    <source>
        <dbReference type="ARBA" id="ARBA00023244"/>
    </source>
</evidence>
<dbReference type="SUPFAM" id="SSF54782">
    <property type="entry name" value="Porphobilinogen deaminase (hydroxymethylbilane synthase), C-terminal domain"/>
    <property type="match status" value="1"/>
</dbReference>
<proteinExistence type="inferred from homology"/>
<evidence type="ECO:0000256" key="7">
    <source>
        <dbReference type="NCBIfam" id="TIGR00212"/>
    </source>
</evidence>
<protein>
    <recommendedName>
        <fullName evidence="3 7">Hydroxymethylbilane synthase</fullName>
        <ecNumber evidence="3 7">2.5.1.61</ecNumber>
    </recommendedName>
</protein>
<dbReference type="Pfam" id="PF01379">
    <property type="entry name" value="Porphobil_deam"/>
    <property type="match status" value="1"/>
</dbReference>
<comment type="similarity">
    <text evidence="2">Belongs to the HMBS family.</text>
</comment>
<dbReference type="RefSeq" id="WP_353865020.1">
    <property type="nucleotide sequence ID" value="NZ_CP088295.1"/>
</dbReference>
<dbReference type="InterPro" id="IPR022418">
    <property type="entry name" value="Porphobilinogen_deaminase_C"/>
</dbReference>
<keyword evidence="12" id="KW-1185">Reference proteome</keyword>
<evidence type="ECO:0000256" key="1">
    <source>
        <dbReference type="ARBA" id="ARBA00002869"/>
    </source>
</evidence>
<dbReference type="Pfam" id="PF03900">
    <property type="entry name" value="Porphobil_deamC"/>
    <property type="match status" value="1"/>
</dbReference>
<comment type="catalytic activity">
    <reaction evidence="6">
        <text>4 porphobilinogen + H2O = hydroxymethylbilane + 4 NH4(+)</text>
        <dbReference type="Rhea" id="RHEA:13185"/>
        <dbReference type="ChEBI" id="CHEBI:15377"/>
        <dbReference type="ChEBI" id="CHEBI:28938"/>
        <dbReference type="ChEBI" id="CHEBI:57845"/>
        <dbReference type="ChEBI" id="CHEBI:58126"/>
        <dbReference type="EC" id="2.5.1.61"/>
    </reaction>
</comment>
<evidence type="ECO:0000313" key="11">
    <source>
        <dbReference type="EMBL" id="UUY04540.1"/>
    </source>
</evidence>
<evidence type="ECO:0000259" key="10">
    <source>
        <dbReference type="Pfam" id="PF03900"/>
    </source>
</evidence>
<evidence type="ECO:0000313" key="12">
    <source>
        <dbReference type="Proteomes" id="UP001058860"/>
    </source>
</evidence>
<dbReference type="PANTHER" id="PTHR11557">
    <property type="entry name" value="PORPHOBILINOGEN DEAMINASE"/>
    <property type="match status" value="1"/>
</dbReference>
<feature type="region of interest" description="Disordered" evidence="8">
    <location>
        <begin position="288"/>
        <end position="315"/>
    </location>
</feature>
<name>A0ABY5PJ39_9ACTN</name>
<dbReference type="InterPro" id="IPR022417">
    <property type="entry name" value="Porphobilin_deaminase_N"/>
</dbReference>
<dbReference type="EC" id="2.5.1.61" evidence="3 7"/>
<evidence type="ECO:0000256" key="4">
    <source>
        <dbReference type="ARBA" id="ARBA00022679"/>
    </source>
</evidence>
<keyword evidence="5" id="KW-0627">Porphyrin biosynthesis</keyword>
<dbReference type="PIRSF" id="PIRSF001438">
    <property type="entry name" value="4pyrrol_synth_OHMeBilane_synth"/>
    <property type="match status" value="1"/>
</dbReference>
<dbReference type="NCBIfam" id="TIGR00212">
    <property type="entry name" value="hemC"/>
    <property type="match status" value="1"/>
</dbReference>
<dbReference type="Gene3D" id="3.30.160.40">
    <property type="entry name" value="Porphobilinogen deaminase, C-terminal domain"/>
    <property type="match status" value="1"/>
</dbReference>
<dbReference type="GO" id="GO:0004418">
    <property type="term" value="F:hydroxymethylbilane synthase activity"/>
    <property type="evidence" value="ECO:0007669"/>
    <property type="project" value="UniProtKB-EC"/>
</dbReference>
<dbReference type="InterPro" id="IPR036803">
    <property type="entry name" value="Porphobilinogen_deaminase_C_sf"/>
</dbReference>
<accession>A0ABY5PJ39</accession>
<dbReference type="Gene3D" id="3.40.190.10">
    <property type="entry name" value="Periplasmic binding protein-like II"/>
    <property type="match status" value="2"/>
</dbReference>
<organism evidence="11 12">
    <name type="scientific">Svornostia abyssi</name>
    <dbReference type="NCBI Taxonomy" id="2898438"/>
    <lineage>
        <taxon>Bacteria</taxon>
        <taxon>Bacillati</taxon>
        <taxon>Actinomycetota</taxon>
        <taxon>Thermoleophilia</taxon>
        <taxon>Solirubrobacterales</taxon>
        <taxon>Baekduiaceae</taxon>
        <taxon>Svornostia</taxon>
    </lineage>
</organism>
<evidence type="ECO:0000256" key="3">
    <source>
        <dbReference type="ARBA" id="ARBA00012655"/>
    </source>
</evidence>
<dbReference type="Proteomes" id="UP001058860">
    <property type="component" value="Chromosome"/>
</dbReference>
<dbReference type="SUPFAM" id="SSF53850">
    <property type="entry name" value="Periplasmic binding protein-like II"/>
    <property type="match status" value="1"/>
</dbReference>
<comment type="function">
    <text evidence="1">Tetrapolymerization of the monopyrrole PBG into the hydroxymethylbilane pre-uroporphyrinogen in several discrete steps.</text>
</comment>
<feature type="domain" description="Porphobilinogen deaminase C-terminal" evidence="10">
    <location>
        <begin position="208"/>
        <end position="277"/>
    </location>
</feature>
<evidence type="ECO:0000256" key="6">
    <source>
        <dbReference type="ARBA" id="ARBA00048169"/>
    </source>
</evidence>
<evidence type="ECO:0000256" key="8">
    <source>
        <dbReference type="SAM" id="MobiDB-lite"/>
    </source>
</evidence>
<dbReference type="EMBL" id="CP088295">
    <property type="protein sequence ID" value="UUY04540.1"/>
    <property type="molecule type" value="Genomic_DNA"/>
</dbReference>